<organism evidence="2 3">
    <name type="scientific">Asticcacaulis biprosthecium C19</name>
    <dbReference type="NCBI Taxonomy" id="715226"/>
    <lineage>
        <taxon>Bacteria</taxon>
        <taxon>Pseudomonadati</taxon>
        <taxon>Pseudomonadota</taxon>
        <taxon>Alphaproteobacteria</taxon>
        <taxon>Caulobacterales</taxon>
        <taxon>Caulobacteraceae</taxon>
        <taxon>Asticcacaulis</taxon>
    </lineage>
</organism>
<keyword evidence="1" id="KW-0812">Transmembrane</keyword>
<dbReference type="OrthoDB" id="8351399at2"/>
<dbReference type="Gene3D" id="2.40.10.220">
    <property type="entry name" value="predicted glycosyltransferase like domains"/>
    <property type="match status" value="1"/>
</dbReference>
<reference evidence="3" key="1">
    <citation type="submission" date="2011-03" db="EMBL/GenBank/DDBJ databases">
        <title>Draft genome sequence of Brevundimonas diminuta.</title>
        <authorList>
            <person name="Brown P.J.B."/>
            <person name="Buechlein A."/>
            <person name="Hemmerich C."/>
            <person name="Brun Y.V."/>
        </authorList>
    </citation>
    <scope>NUCLEOTIDE SEQUENCE [LARGE SCALE GENOMIC DNA]</scope>
    <source>
        <strain evidence="3">C19</strain>
    </source>
</reference>
<name>F4QTL3_9CAUL</name>
<protein>
    <submittedName>
        <fullName evidence="2">Type IV pilus assembly PilZ</fullName>
    </submittedName>
</protein>
<dbReference type="SUPFAM" id="SSF51230">
    <property type="entry name" value="Single hybrid motif"/>
    <property type="match status" value="1"/>
</dbReference>
<evidence type="ECO:0000313" key="3">
    <source>
        <dbReference type="Proteomes" id="UP000006512"/>
    </source>
</evidence>
<dbReference type="Gene3D" id="2.40.50.100">
    <property type="match status" value="1"/>
</dbReference>
<accession>F4QTL3</accession>
<dbReference type="eggNOG" id="COG0845">
    <property type="taxonomic scope" value="Bacteria"/>
</dbReference>
<dbReference type="AlphaFoldDB" id="F4QTL3"/>
<dbReference type="HOGENOM" id="CLU_735443_0_0_5"/>
<dbReference type="STRING" id="715226.ABI_45100"/>
<dbReference type="RefSeq" id="WP_006275284.1">
    <property type="nucleotide sequence ID" value="NZ_GL883080.1"/>
</dbReference>
<dbReference type="Proteomes" id="UP000006512">
    <property type="component" value="Unassembled WGS sequence"/>
</dbReference>
<keyword evidence="1" id="KW-1133">Transmembrane helix</keyword>
<evidence type="ECO:0000313" key="2">
    <source>
        <dbReference type="EMBL" id="EGF90083.1"/>
    </source>
</evidence>
<evidence type="ECO:0000256" key="1">
    <source>
        <dbReference type="SAM" id="Phobius"/>
    </source>
</evidence>
<feature type="transmembrane region" description="Helical" evidence="1">
    <location>
        <begin position="153"/>
        <end position="172"/>
    </location>
</feature>
<dbReference type="InterPro" id="IPR011053">
    <property type="entry name" value="Single_hybrid_motif"/>
</dbReference>
<proteinExistence type="predicted"/>
<dbReference type="EMBL" id="GL883080">
    <property type="protein sequence ID" value="EGF90083.1"/>
    <property type="molecule type" value="Genomic_DNA"/>
</dbReference>
<keyword evidence="3" id="KW-1185">Reference proteome</keyword>
<sequence>MSLKIVHEASSQRQHVRLRVPITVTIGDDTYEATDWSVAGLGAGPFAIVPAVGQIVPLTLIFKFEGFAFELAVKGEVKQANPETKFAGFAFVDVAPNSLSLLQYLIGAQLSGEMVTSGDVLAIIKRENFTGARLQAKEDAGQKKSIMPTVQRLVLLAILWSIGLGLVGYIGYSAFARGFVVRADGVLASPDAQMLRAPKAGTVLSVDAKPGERVLPNQNLSSLEAIDTSVVNIASNCDCIMGEILAAPGAFIARGAPIAQIVPTSGRIGGEFIVPLEAARRIRPGDHVVADIYVGDRYYNGRVERVVLPTFGETNAYARVSQGVIQLSAVVRVNFDRKLPASMVGQPASVRVSTLRLLNQDKK</sequence>
<keyword evidence="1" id="KW-0472">Membrane</keyword>
<gene>
    <name evidence="2" type="ORF">ABI_45100</name>
</gene>